<dbReference type="AlphaFoldDB" id="A0A327QMX1"/>
<evidence type="ECO:0000313" key="1">
    <source>
        <dbReference type="EMBL" id="RAJ05388.1"/>
    </source>
</evidence>
<accession>A0A327QMX1</accession>
<dbReference type="RefSeq" id="WP_111597982.1">
    <property type="nucleotide sequence ID" value="NZ_QLLL01000004.1"/>
</dbReference>
<proteinExistence type="predicted"/>
<protein>
    <submittedName>
        <fullName evidence="1">Uncharacterized protein</fullName>
    </submittedName>
</protein>
<keyword evidence="2" id="KW-1185">Reference proteome</keyword>
<dbReference type="EMBL" id="QLLL01000004">
    <property type="protein sequence ID" value="RAJ05388.1"/>
    <property type="molecule type" value="Genomic_DNA"/>
</dbReference>
<organism evidence="1 2">
    <name type="scientific">Chitinophaga skermanii</name>
    <dbReference type="NCBI Taxonomy" id="331697"/>
    <lineage>
        <taxon>Bacteria</taxon>
        <taxon>Pseudomonadati</taxon>
        <taxon>Bacteroidota</taxon>
        <taxon>Chitinophagia</taxon>
        <taxon>Chitinophagales</taxon>
        <taxon>Chitinophagaceae</taxon>
        <taxon>Chitinophaga</taxon>
    </lineage>
</organism>
<reference evidence="1 2" key="1">
    <citation type="submission" date="2018-06" db="EMBL/GenBank/DDBJ databases">
        <title>Genomic Encyclopedia of Archaeal and Bacterial Type Strains, Phase II (KMG-II): from individual species to whole genera.</title>
        <authorList>
            <person name="Goeker M."/>
        </authorList>
    </citation>
    <scope>NUCLEOTIDE SEQUENCE [LARGE SCALE GENOMIC DNA]</scope>
    <source>
        <strain evidence="1 2">DSM 23857</strain>
    </source>
</reference>
<comment type="caution">
    <text evidence="1">The sequence shown here is derived from an EMBL/GenBank/DDBJ whole genome shotgun (WGS) entry which is preliminary data.</text>
</comment>
<name>A0A327QMX1_9BACT</name>
<dbReference type="Proteomes" id="UP000249547">
    <property type="component" value="Unassembled WGS sequence"/>
</dbReference>
<sequence>MKNPQFTIHNELKQELPIVLAPTSLLYELPPQHALLIEMQGELSPTFELTIERDIFGMQLTLTPDNGDYEIIDEIAKNEK</sequence>
<evidence type="ECO:0000313" key="2">
    <source>
        <dbReference type="Proteomes" id="UP000249547"/>
    </source>
</evidence>
<gene>
    <name evidence="1" type="ORF">LX64_02546</name>
</gene>